<evidence type="ECO:0000313" key="4">
    <source>
        <dbReference type="Proteomes" id="UP000193200"/>
    </source>
</evidence>
<dbReference type="InParanoid" id="A0A1Y5TFA3"/>
<evidence type="ECO:0000259" key="2">
    <source>
        <dbReference type="Pfam" id="PF01266"/>
    </source>
</evidence>
<dbReference type="PANTHER" id="PTHR13847:SF289">
    <property type="entry name" value="GLYCINE OXIDASE"/>
    <property type="match status" value="1"/>
</dbReference>
<keyword evidence="4" id="KW-1185">Reference proteome</keyword>
<dbReference type="SUPFAM" id="SSF51905">
    <property type="entry name" value="FAD/NAD(P)-binding domain"/>
    <property type="match status" value="1"/>
</dbReference>
<dbReference type="EMBL" id="FWFR01000002">
    <property type="protein sequence ID" value="SLN58991.1"/>
    <property type="molecule type" value="Genomic_DNA"/>
</dbReference>
<dbReference type="Proteomes" id="UP000193200">
    <property type="component" value="Unassembled WGS sequence"/>
</dbReference>
<dbReference type="RefSeq" id="WP_176245046.1">
    <property type="nucleotide sequence ID" value="NZ_FWFR01000002.1"/>
</dbReference>
<keyword evidence="1 3" id="KW-0560">Oxidoreductase</keyword>
<dbReference type="GO" id="GO:0016491">
    <property type="term" value="F:oxidoreductase activity"/>
    <property type="evidence" value="ECO:0007669"/>
    <property type="project" value="UniProtKB-KW"/>
</dbReference>
<evidence type="ECO:0000313" key="3">
    <source>
        <dbReference type="EMBL" id="SLN58991.1"/>
    </source>
</evidence>
<dbReference type="InterPro" id="IPR006076">
    <property type="entry name" value="FAD-dep_OxRdtase"/>
</dbReference>
<proteinExistence type="predicted"/>
<dbReference type="InterPro" id="IPR036188">
    <property type="entry name" value="FAD/NAD-bd_sf"/>
</dbReference>
<dbReference type="GO" id="GO:0005737">
    <property type="term" value="C:cytoplasm"/>
    <property type="evidence" value="ECO:0007669"/>
    <property type="project" value="TreeGrafter"/>
</dbReference>
<dbReference type="Gene3D" id="3.30.9.10">
    <property type="entry name" value="D-Amino Acid Oxidase, subunit A, domain 2"/>
    <property type="match status" value="1"/>
</dbReference>
<accession>A0A1Y5TFA3</accession>
<dbReference type="EC" id="1.4.99.6" evidence="3"/>
<dbReference type="AlphaFoldDB" id="A0A1Y5TFA3"/>
<dbReference type="Gene3D" id="3.50.50.60">
    <property type="entry name" value="FAD/NAD(P)-binding domain"/>
    <property type="match status" value="2"/>
</dbReference>
<dbReference type="SUPFAM" id="SSF54373">
    <property type="entry name" value="FAD-linked reductases, C-terminal domain"/>
    <property type="match status" value="1"/>
</dbReference>
<name>A0A1Y5TFA3_9PROT</name>
<organism evidence="3 4">
    <name type="scientific">Oceanibacterium hippocampi</name>
    <dbReference type="NCBI Taxonomy" id="745714"/>
    <lineage>
        <taxon>Bacteria</taxon>
        <taxon>Pseudomonadati</taxon>
        <taxon>Pseudomonadota</taxon>
        <taxon>Alphaproteobacteria</taxon>
        <taxon>Sneathiellales</taxon>
        <taxon>Sneathiellaceae</taxon>
        <taxon>Oceanibacterium</taxon>
    </lineage>
</organism>
<protein>
    <submittedName>
        <fullName evidence="3">D-amino acid dehydrogenase small subunit</fullName>
        <ecNumber evidence="3">1.4.99.6</ecNumber>
    </submittedName>
</protein>
<gene>
    <name evidence="3" type="primary">dadA_2</name>
    <name evidence="3" type="ORF">OCH7691_02602</name>
</gene>
<sequence length="417" mass="45104">MTGRGHVVVLGAGMVGTASAVHLLRRGFQVTLVDRKGPAGETSYGNAGVISRGSIMPVMLPSMWRALPRYMSNADPSVWVDWRYLPAIVPWLARLARAITGPRLAATVAALDALARHALAEHEALMQLSGAGRYLVREGWMKLYRSEASFRASGFERARLDEAGIRHAIYDPAALAEREPSLRPLYARALHILDTASLTDPGAVCESHARWFREAGGALLIDGVEGIEARDDGYRVRLPGRHLDADHVVVALGPWSRDFLKPLGYRLPMDFERGYHLHFTAGDGASLARPVCDIDGGFVLAPMEKGIRVTSGVEFAGLDAPASRRQIDKVVPLARAAFPLGEPLQDEPWLGRRPSFPDSLPVIGPAPRHPGLWFAFGHGHIGLTLGPVTGRLVAEIIAGDTPLVDLAPYAATRFDAA</sequence>
<dbReference type="PANTHER" id="PTHR13847">
    <property type="entry name" value="SARCOSINE DEHYDROGENASE-RELATED"/>
    <property type="match status" value="1"/>
</dbReference>
<evidence type="ECO:0000256" key="1">
    <source>
        <dbReference type="ARBA" id="ARBA00023002"/>
    </source>
</evidence>
<feature type="domain" description="FAD dependent oxidoreductase" evidence="2">
    <location>
        <begin position="6"/>
        <end position="395"/>
    </location>
</feature>
<dbReference type="Pfam" id="PF01266">
    <property type="entry name" value="DAO"/>
    <property type="match status" value="1"/>
</dbReference>
<reference evidence="3 4" key="1">
    <citation type="submission" date="2017-03" db="EMBL/GenBank/DDBJ databases">
        <authorList>
            <person name="Afonso C.L."/>
            <person name="Miller P.J."/>
            <person name="Scott M.A."/>
            <person name="Spackman E."/>
            <person name="Goraichik I."/>
            <person name="Dimitrov K.M."/>
            <person name="Suarez D.L."/>
            <person name="Swayne D.E."/>
        </authorList>
    </citation>
    <scope>NUCLEOTIDE SEQUENCE [LARGE SCALE GENOMIC DNA]</scope>
    <source>
        <strain evidence="3 4">CECT 7691</strain>
    </source>
</reference>